<reference evidence="2 3" key="1">
    <citation type="submission" date="2019-02" db="EMBL/GenBank/DDBJ databases">
        <title>Complete Genome Sequence and Methylome Analysis of free living Spirochaetas.</title>
        <authorList>
            <person name="Fomenkov A."/>
            <person name="Dubinina G."/>
            <person name="Leshcheva N."/>
            <person name="Mikheeva N."/>
            <person name="Grabovich M."/>
            <person name="Vincze T."/>
            <person name="Roberts R.J."/>
        </authorList>
    </citation>
    <scope>NUCLEOTIDE SEQUENCE [LARGE SCALE GENOMIC DNA]</scope>
    <source>
        <strain evidence="2 3">K2</strain>
    </source>
</reference>
<keyword evidence="3" id="KW-1185">Reference proteome</keyword>
<dbReference type="GO" id="GO:0005524">
    <property type="term" value="F:ATP binding"/>
    <property type="evidence" value="ECO:0007669"/>
    <property type="project" value="UniProtKB-KW"/>
</dbReference>
<dbReference type="Gene3D" id="3.30.565.10">
    <property type="entry name" value="Histidine kinase-like ATPase, C-terminal domain"/>
    <property type="match status" value="1"/>
</dbReference>
<organism evidence="2 3">
    <name type="scientific">Oceanispirochaeta crateris</name>
    <dbReference type="NCBI Taxonomy" id="2518645"/>
    <lineage>
        <taxon>Bacteria</taxon>
        <taxon>Pseudomonadati</taxon>
        <taxon>Spirochaetota</taxon>
        <taxon>Spirochaetia</taxon>
        <taxon>Spirochaetales</taxon>
        <taxon>Spirochaetaceae</taxon>
        <taxon>Oceanispirochaeta</taxon>
    </lineage>
</organism>
<dbReference type="InterPro" id="IPR003594">
    <property type="entry name" value="HATPase_dom"/>
</dbReference>
<dbReference type="EMBL" id="CP036150">
    <property type="protein sequence ID" value="QEN08050.1"/>
    <property type="molecule type" value="Genomic_DNA"/>
</dbReference>
<dbReference type="Pfam" id="PF13581">
    <property type="entry name" value="HATPase_c_2"/>
    <property type="match status" value="1"/>
</dbReference>
<gene>
    <name evidence="2" type="ORF">EXM22_08650</name>
</gene>
<feature type="domain" description="Histidine kinase/HSP90-like ATPase" evidence="1">
    <location>
        <begin position="36"/>
        <end position="142"/>
    </location>
</feature>
<evidence type="ECO:0000313" key="2">
    <source>
        <dbReference type="EMBL" id="QEN08050.1"/>
    </source>
</evidence>
<proteinExistence type="predicted"/>
<keyword evidence="2" id="KW-0547">Nucleotide-binding</keyword>
<dbReference type="AlphaFoldDB" id="A0A5C1QM47"/>
<name>A0A5C1QM47_9SPIO</name>
<dbReference type="SUPFAM" id="SSF55874">
    <property type="entry name" value="ATPase domain of HSP90 chaperone/DNA topoisomerase II/histidine kinase"/>
    <property type="match status" value="1"/>
</dbReference>
<dbReference type="KEGG" id="ock:EXM22_08650"/>
<dbReference type="OrthoDB" id="369116at2"/>
<dbReference type="InterPro" id="IPR036890">
    <property type="entry name" value="HATPase_C_sf"/>
</dbReference>
<accession>A0A5C1QM47</accession>
<protein>
    <submittedName>
        <fullName evidence="2">ATP-binding protein</fullName>
    </submittedName>
</protein>
<dbReference type="Proteomes" id="UP000324209">
    <property type="component" value="Chromosome"/>
</dbReference>
<evidence type="ECO:0000259" key="1">
    <source>
        <dbReference type="Pfam" id="PF13581"/>
    </source>
</evidence>
<sequence length="178" mass="21061">MGYIKHNGKKYKSIRLRISRFTDFSQILEEFHHIVINGVNDKKLENIRYALLEIINNSVRAHKEKNENKEIILKMMLEEEELIIKISDHGGGFDKKMLPYDLDQNIKDIDINNQDFLKYRERYGFNRFGMGLFMTKKTFDAFILKFIESDGSLNDEFKEGRTIGTCIELRSNIKNENE</sequence>
<evidence type="ECO:0000313" key="3">
    <source>
        <dbReference type="Proteomes" id="UP000324209"/>
    </source>
</evidence>
<keyword evidence="2" id="KW-0067">ATP-binding</keyword>
<dbReference type="RefSeq" id="WP_149486130.1">
    <property type="nucleotide sequence ID" value="NZ_CP036150.1"/>
</dbReference>